<keyword evidence="7" id="KW-1185">Reference proteome</keyword>
<evidence type="ECO:0000313" key="7">
    <source>
        <dbReference type="Proteomes" id="UP000290900"/>
    </source>
</evidence>
<protein>
    <submittedName>
        <fullName evidence="6">DEKNAAC101257</fullName>
    </submittedName>
</protein>
<dbReference type="FunCoup" id="A0A448YHL1">
    <property type="interactions" value="710"/>
</dbReference>
<accession>A0A448YHL1</accession>
<dbReference type="InterPro" id="IPR009668">
    <property type="entry name" value="RNA_pol-assoc_fac_A49-like"/>
</dbReference>
<proteinExistence type="inferred from homology"/>
<dbReference type="GO" id="GO:0005730">
    <property type="term" value="C:nucleolus"/>
    <property type="evidence" value="ECO:0007669"/>
    <property type="project" value="UniProtKB-SubCell"/>
</dbReference>
<evidence type="ECO:0000256" key="5">
    <source>
        <dbReference type="ARBA" id="ARBA00023242"/>
    </source>
</evidence>
<dbReference type="GO" id="GO:0000428">
    <property type="term" value="C:DNA-directed RNA polymerase complex"/>
    <property type="evidence" value="ECO:0007669"/>
    <property type="project" value="UniProtKB-KW"/>
</dbReference>
<sequence>MTQEDPHTDDSAIQISVTASTHKPSDTILASLMNGIRIPQSTNFELYQHKKRKLNDLIIHGENENLLYDGAIKDGENSVSGAPEYCLGLYDPTSRSLKLIRTKLIPTKTEPKKFLKVSENYEDMSKVTYMEQRNRLGAEFGTSRAKAALNSYKKNRVDASKLAESELDIAEGIQKTTDSMPNRAKLTEMIELENRLIPPYNQDATAVEDVYPLEGIISATEQNLIKVDVLLKEIQNGTEARKLLEYMPYYSENGNYLERKLAAISPDTQDAKLKLQIVYYISVLMGLYFNRRSRTKDKLLEELQNPPASLILNKCLETFTDYNGKRSHFYMDPMNEDRLICYILVLMLKLEDYSLAVSPLAQELATKPSKLSSLLRSLGCTSKVATVSEREAWGLPRSSGSYKISQLRVPFKLPPMIRRIPRGGQSNRH</sequence>
<evidence type="ECO:0000256" key="4">
    <source>
        <dbReference type="ARBA" id="ARBA00023163"/>
    </source>
</evidence>
<dbReference type="GO" id="GO:0006351">
    <property type="term" value="P:DNA-templated transcription"/>
    <property type="evidence" value="ECO:0007669"/>
    <property type="project" value="InterPro"/>
</dbReference>
<organism evidence="6 7">
    <name type="scientific">Brettanomyces naardenensis</name>
    <name type="common">Yeast</name>
    <dbReference type="NCBI Taxonomy" id="13370"/>
    <lineage>
        <taxon>Eukaryota</taxon>
        <taxon>Fungi</taxon>
        <taxon>Dikarya</taxon>
        <taxon>Ascomycota</taxon>
        <taxon>Saccharomycotina</taxon>
        <taxon>Pichiomycetes</taxon>
        <taxon>Pichiales</taxon>
        <taxon>Pichiaceae</taxon>
        <taxon>Brettanomyces</taxon>
    </lineage>
</organism>
<dbReference type="Proteomes" id="UP000290900">
    <property type="component" value="Unassembled WGS sequence"/>
</dbReference>
<keyword evidence="4" id="KW-0804">Transcription</keyword>
<evidence type="ECO:0000256" key="2">
    <source>
        <dbReference type="ARBA" id="ARBA00009430"/>
    </source>
</evidence>
<dbReference type="OrthoDB" id="532500at2759"/>
<reference evidence="6 7" key="1">
    <citation type="submission" date="2018-12" db="EMBL/GenBank/DDBJ databases">
        <authorList>
            <person name="Tiukova I."/>
            <person name="Dainat J."/>
        </authorList>
    </citation>
    <scope>NUCLEOTIDE SEQUENCE [LARGE SCALE GENOMIC DNA]</scope>
</reference>
<dbReference type="STRING" id="13370.A0A448YHL1"/>
<keyword evidence="5" id="KW-0539">Nucleus</keyword>
<evidence type="ECO:0000256" key="1">
    <source>
        <dbReference type="ARBA" id="ARBA00004604"/>
    </source>
</evidence>
<dbReference type="InParanoid" id="A0A448YHL1"/>
<keyword evidence="3" id="KW-0240">DNA-directed RNA polymerase</keyword>
<dbReference type="EMBL" id="CAACVR010000004">
    <property type="protein sequence ID" value="VEU20396.1"/>
    <property type="molecule type" value="Genomic_DNA"/>
</dbReference>
<comment type="similarity">
    <text evidence="2">Belongs to the eukaryotic RPA49/POLR1E RNA polymerase subunit family.</text>
</comment>
<dbReference type="GO" id="GO:0003677">
    <property type="term" value="F:DNA binding"/>
    <property type="evidence" value="ECO:0007669"/>
    <property type="project" value="InterPro"/>
</dbReference>
<evidence type="ECO:0000256" key="3">
    <source>
        <dbReference type="ARBA" id="ARBA00022478"/>
    </source>
</evidence>
<comment type="subcellular location">
    <subcellularLocation>
        <location evidence="1">Nucleus</location>
        <location evidence="1">Nucleolus</location>
    </subcellularLocation>
</comment>
<dbReference type="PANTHER" id="PTHR14440">
    <property type="entry name" value="DNA-DIRECTED RNA POLYMERASE I SUBUNIT RPA49"/>
    <property type="match status" value="1"/>
</dbReference>
<evidence type="ECO:0000313" key="6">
    <source>
        <dbReference type="EMBL" id="VEU20396.1"/>
    </source>
</evidence>
<gene>
    <name evidence="6" type="ORF">BRENAR_LOCUS1131</name>
</gene>
<dbReference type="AlphaFoldDB" id="A0A448YHL1"/>
<name>A0A448YHL1_BRENA</name>
<dbReference type="Pfam" id="PF06870">
    <property type="entry name" value="RNA_pol_I_A49"/>
    <property type="match status" value="1"/>
</dbReference>